<protein>
    <submittedName>
        <fullName evidence="4">Uncharacterized protein</fullName>
    </submittedName>
</protein>
<evidence type="ECO:0000256" key="1">
    <source>
        <dbReference type="ARBA" id="ARBA00022729"/>
    </source>
</evidence>
<dbReference type="Gene3D" id="3.40.50.1110">
    <property type="entry name" value="SGNH hydrolase"/>
    <property type="match status" value="1"/>
</dbReference>
<feature type="region of interest" description="Disordered" evidence="2">
    <location>
        <begin position="71"/>
        <end position="92"/>
    </location>
</feature>
<dbReference type="Pfam" id="PF13517">
    <property type="entry name" value="FG-GAP_3"/>
    <property type="match status" value="2"/>
</dbReference>
<dbReference type="OrthoDB" id="3915838at2759"/>
<dbReference type="SUPFAM" id="SSF69318">
    <property type="entry name" value="Integrin alpha N-terminal domain"/>
    <property type="match status" value="2"/>
</dbReference>
<dbReference type="SUPFAM" id="SSF52266">
    <property type="entry name" value="SGNH hydrolase"/>
    <property type="match status" value="1"/>
</dbReference>
<dbReference type="InterPro" id="IPR051532">
    <property type="entry name" value="Ester_Hydrolysis_Enzymes"/>
</dbReference>
<evidence type="ECO:0000313" key="4">
    <source>
        <dbReference type="EMBL" id="KAF1971883.1"/>
    </source>
</evidence>
<evidence type="ECO:0000313" key="5">
    <source>
        <dbReference type="Proteomes" id="UP000800036"/>
    </source>
</evidence>
<proteinExistence type="predicted"/>
<dbReference type="EMBL" id="ML976691">
    <property type="protein sequence ID" value="KAF1971883.1"/>
    <property type="molecule type" value="Genomic_DNA"/>
</dbReference>
<accession>A0A6A5V350</accession>
<dbReference type="PANTHER" id="PTHR30383">
    <property type="entry name" value="THIOESTERASE 1/PROTEASE 1/LYSOPHOSPHOLIPASE L1"/>
    <property type="match status" value="1"/>
</dbReference>
<name>A0A6A5V350_9PLEO</name>
<keyword evidence="1 3" id="KW-0732">Signal</keyword>
<sequence length="929" mass="101767">MASRALFRNLSSLITLVSLVFSVLAYPQTRCHTSRHVEEGPGGITQWDHEQLSGRAAGQWLRIMPLGASITDGQRGDGNTSNDVSHNGYRKPLRDQLRSRSYNVNMIGCQSNGQMRDRQHEGHRGFLISEVHAKVECAISQKPNLVLINAGTNDALRADQFGGVTFAQGAQGRMSEMIDEIFSEVKDVTVILSTLLPNGNAQANTYVNTINAGYRTLVSSYQSAGKKVQLADMNTGWIKVSELLDGTHPVDGGYKKMAAVWDQAIDAAAKKNWIKDPIITDKPDNTGFDCDPTPGGFSQATLTQRGSGWDDGTYAHSSTFMGVVTSDSLHEKSKTATTGNWVKNYHFAQLINGGGDRGQETDELIRVLDSLQPVADAGLPAFSFKSNNGGTYGSQWTKMDVKMQCNNRGVRWGDVNNDGLDDLICISPEGDMYVSINKGGNPPTFEYINLVKNNEGVTQDRVRIGDIDGDGRIDYCILRGAGQLYCWRNGGTANVPVWEAMVGGIAFDASGMGDVAGMRLVDINGDFRSDFLILTPIGKTRIFINQRGTKEDGPGLKPHWVEASAAHGGGFSGMTVDNFKFGRIYGSGRADYIAVKESNTQDNLGWKHTYNFEVYKNTGSGGKKVKGDGVYYCDMYGRGHDDYLWMYESGSIHLFENGGAVPNWVVHNEIFNVGRDRKGIQFGDWNGDGLCDILAVDKNTGAVDWWQNTWEKGKEVPSFAYRGQAIAGGCKQGWGVSRYDLGVRFADIDGDSRVDYLCLDPTGTTTAILNQAKGFRNVGQIKFSLGKDRAEIRYADLDGDGKADVLAVDKFTGDVTVYTNEGERTTRAGSGTGDSSFSWFEEKNMWMRGVDRGANMFFARMSNDTGRVDFVRNLPATDVAYTYFNLPCKGGGDDGTTDLPLPAIPRKRDSTAWSELAETFKRQAKPAEL</sequence>
<dbReference type="Proteomes" id="UP000800036">
    <property type="component" value="Unassembled WGS sequence"/>
</dbReference>
<dbReference type="InterPro" id="IPR028994">
    <property type="entry name" value="Integrin_alpha_N"/>
</dbReference>
<dbReference type="PANTHER" id="PTHR30383:SF31">
    <property type="entry name" value="SGNH HYDROLASE-TYPE ESTERASE DOMAIN-CONTAINING PROTEIN-RELATED"/>
    <property type="match status" value="1"/>
</dbReference>
<dbReference type="InterPro" id="IPR013517">
    <property type="entry name" value="FG-GAP"/>
</dbReference>
<dbReference type="InterPro" id="IPR036514">
    <property type="entry name" value="SGNH_hydro_sf"/>
</dbReference>
<dbReference type="InterPro" id="IPR001087">
    <property type="entry name" value="GDSL"/>
</dbReference>
<keyword evidence="5" id="KW-1185">Reference proteome</keyword>
<reference evidence="4" key="1">
    <citation type="journal article" date="2020" name="Stud. Mycol.">
        <title>101 Dothideomycetes genomes: a test case for predicting lifestyles and emergence of pathogens.</title>
        <authorList>
            <person name="Haridas S."/>
            <person name="Albert R."/>
            <person name="Binder M."/>
            <person name="Bloem J."/>
            <person name="Labutti K."/>
            <person name="Salamov A."/>
            <person name="Andreopoulos B."/>
            <person name="Baker S."/>
            <person name="Barry K."/>
            <person name="Bills G."/>
            <person name="Bluhm B."/>
            <person name="Cannon C."/>
            <person name="Castanera R."/>
            <person name="Culley D."/>
            <person name="Daum C."/>
            <person name="Ezra D."/>
            <person name="Gonzalez J."/>
            <person name="Henrissat B."/>
            <person name="Kuo A."/>
            <person name="Liang C."/>
            <person name="Lipzen A."/>
            <person name="Lutzoni F."/>
            <person name="Magnuson J."/>
            <person name="Mondo S."/>
            <person name="Nolan M."/>
            <person name="Ohm R."/>
            <person name="Pangilinan J."/>
            <person name="Park H.-J."/>
            <person name="Ramirez L."/>
            <person name="Alfaro M."/>
            <person name="Sun H."/>
            <person name="Tritt A."/>
            <person name="Yoshinaga Y."/>
            <person name="Zwiers L.-H."/>
            <person name="Turgeon B."/>
            <person name="Goodwin S."/>
            <person name="Spatafora J."/>
            <person name="Crous P."/>
            <person name="Grigoriev I."/>
        </authorList>
    </citation>
    <scope>NUCLEOTIDE SEQUENCE</scope>
    <source>
        <strain evidence="4">CBS 107.79</strain>
    </source>
</reference>
<evidence type="ECO:0000256" key="3">
    <source>
        <dbReference type="SAM" id="SignalP"/>
    </source>
</evidence>
<dbReference type="CDD" id="cd01833">
    <property type="entry name" value="XynB_like"/>
    <property type="match status" value="1"/>
</dbReference>
<feature type="chain" id="PRO_5025637635" evidence="3">
    <location>
        <begin position="26"/>
        <end position="929"/>
    </location>
</feature>
<feature type="signal peptide" evidence="3">
    <location>
        <begin position="1"/>
        <end position="25"/>
    </location>
</feature>
<organism evidence="4 5">
    <name type="scientific">Bimuria novae-zelandiae CBS 107.79</name>
    <dbReference type="NCBI Taxonomy" id="1447943"/>
    <lineage>
        <taxon>Eukaryota</taxon>
        <taxon>Fungi</taxon>
        <taxon>Dikarya</taxon>
        <taxon>Ascomycota</taxon>
        <taxon>Pezizomycotina</taxon>
        <taxon>Dothideomycetes</taxon>
        <taxon>Pleosporomycetidae</taxon>
        <taxon>Pleosporales</taxon>
        <taxon>Massarineae</taxon>
        <taxon>Didymosphaeriaceae</taxon>
        <taxon>Bimuria</taxon>
    </lineage>
</organism>
<dbReference type="Pfam" id="PF00657">
    <property type="entry name" value="Lipase_GDSL"/>
    <property type="match status" value="1"/>
</dbReference>
<gene>
    <name evidence="4" type="ORF">BU23DRAFT_469886</name>
</gene>
<dbReference type="GO" id="GO:0004622">
    <property type="term" value="F:phosphatidylcholine lysophospholipase activity"/>
    <property type="evidence" value="ECO:0007669"/>
    <property type="project" value="TreeGrafter"/>
</dbReference>
<dbReference type="AlphaFoldDB" id="A0A6A5V350"/>
<evidence type="ECO:0000256" key="2">
    <source>
        <dbReference type="SAM" id="MobiDB-lite"/>
    </source>
</evidence>